<protein>
    <submittedName>
        <fullName evidence="1">Phage gp6-like head-tail connector protein</fullName>
    </submittedName>
</protein>
<organism evidence="1 2">
    <name type="scientific">Macrococcus carouselicus</name>
    <dbReference type="NCBI Taxonomy" id="69969"/>
    <lineage>
        <taxon>Bacteria</taxon>
        <taxon>Bacillati</taxon>
        <taxon>Bacillota</taxon>
        <taxon>Bacilli</taxon>
        <taxon>Bacillales</taxon>
        <taxon>Staphylococcaceae</taxon>
        <taxon>Macrococcus</taxon>
    </lineage>
</organism>
<dbReference type="Pfam" id="PF05135">
    <property type="entry name" value="Phage_connect_1"/>
    <property type="match status" value="1"/>
</dbReference>
<accession>A0A9Q8CMD2</accession>
<dbReference type="OrthoDB" id="2408643at2"/>
<proteinExistence type="predicted"/>
<dbReference type="Gene3D" id="1.10.3230.30">
    <property type="entry name" value="Phage gp6-like head-tail connector protein"/>
    <property type="match status" value="1"/>
</dbReference>
<comment type="caution">
    <text evidence="1">The sequence shown here is derived from an EMBL/GenBank/DDBJ whole genome shotgun (WGS) entry which is preliminary data.</text>
</comment>
<dbReference type="NCBIfam" id="TIGR01560">
    <property type="entry name" value="put_DNA_pack"/>
    <property type="match status" value="1"/>
</dbReference>
<dbReference type="AlphaFoldDB" id="A0A9Q8CMD2"/>
<evidence type="ECO:0000313" key="2">
    <source>
        <dbReference type="Proteomes" id="UP000295280"/>
    </source>
</evidence>
<keyword evidence="2" id="KW-1185">Reference proteome</keyword>
<dbReference type="RefSeq" id="WP_133416923.1">
    <property type="nucleotide sequence ID" value="NZ_SCWD01000001.1"/>
</dbReference>
<dbReference type="InterPro" id="IPR006450">
    <property type="entry name" value="Phage_HK97_gp6-like"/>
</dbReference>
<evidence type="ECO:0000313" key="1">
    <source>
        <dbReference type="EMBL" id="TDM04063.1"/>
    </source>
</evidence>
<dbReference type="EMBL" id="SCWD01000001">
    <property type="protein sequence ID" value="TDM04063.1"/>
    <property type="molecule type" value="Genomic_DNA"/>
</dbReference>
<reference evidence="1 2" key="1">
    <citation type="submission" date="2019-01" db="EMBL/GenBank/DDBJ databases">
        <title>Draft genome sequences of the type strains of six Macrococcus species.</title>
        <authorList>
            <person name="Mazhar S."/>
            <person name="Altermann E."/>
            <person name="Hill C."/>
            <person name="Mcauliffe O."/>
        </authorList>
    </citation>
    <scope>NUCLEOTIDE SEQUENCE [LARGE SCALE GENOMIC DNA]</scope>
    <source>
        <strain evidence="1 2">ATCC 51828</strain>
    </source>
</reference>
<dbReference type="Proteomes" id="UP000295280">
    <property type="component" value="Unassembled WGS sequence"/>
</dbReference>
<dbReference type="InterPro" id="IPR021146">
    <property type="entry name" value="Phage_gp6-like_head-tail"/>
</dbReference>
<name>A0A9Q8CMD2_9STAP</name>
<gene>
    <name evidence="1" type="ORF">ERX40_02525</name>
</gene>
<dbReference type="CDD" id="cd08054">
    <property type="entry name" value="gp6"/>
    <property type="match status" value="1"/>
</dbReference>
<sequence>MNLDTIKKHMKVTFDFDDEIINEYLKWAEAEIKDSVSTDPKRDESFFYDNSIYDRAVVLLVTHFYENRKAITDKPQFNLIYGVKSAVLKLRLAYQREMNTNEV</sequence>